<sequence length="179" mass="20174">MPRPHTFLRYQLNRSKARNFANATLARLPTKLEHATDGIPNLTHVRFEAINGAALDAYHTWESPCFSWEEVVQWKAKELMYFDLSIWLDRELCGLCFANPNHSRLRMRIVRLEAKPGGGHSLRGYIAPLALMAVEHYVRIVGSKAIEIQEPLPGAVPAYEKLGFTFDASGRLAKEIGSA</sequence>
<evidence type="ECO:0000313" key="1">
    <source>
        <dbReference type="EMBL" id="NWE16572.1"/>
    </source>
</evidence>
<dbReference type="AlphaFoldDB" id="A0A7Y8EL38"/>
<dbReference type="Proteomes" id="UP000531950">
    <property type="component" value="Unassembled WGS sequence"/>
</dbReference>
<protein>
    <recommendedName>
        <fullName evidence="5">N-acetyltransferase domain-containing protein</fullName>
    </recommendedName>
</protein>
<dbReference type="EMBL" id="JACARF010000014">
    <property type="protein sequence ID" value="NWE76320.1"/>
    <property type="molecule type" value="Genomic_DNA"/>
</dbReference>
<dbReference type="EMBL" id="JACARG010000056">
    <property type="protein sequence ID" value="NWE16572.1"/>
    <property type="molecule type" value="Genomic_DNA"/>
</dbReference>
<accession>A0A7Y8EL38</accession>
<gene>
    <name evidence="1" type="ORF">HX822_26820</name>
    <name evidence="2" type="ORF">HX828_12190</name>
</gene>
<proteinExistence type="predicted"/>
<dbReference type="Proteomes" id="UP000537188">
    <property type="component" value="Unassembled WGS sequence"/>
</dbReference>
<organism evidence="1 3">
    <name type="scientific">Pseudomonas yamanorum</name>
    <dbReference type="NCBI Taxonomy" id="515393"/>
    <lineage>
        <taxon>Bacteria</taxon>
        <taxon>Pseudomonadati</taxon>
        <taxon>Pseudomonadota</taxon>
        <taxon>Gammaproteobacteria</taxon>
        <taxon>Pseudomonadales</taxon>
        <taxon>Pseudomonadaceae</taxon>
        <taxon>Pseudomonas</taxon>
    </lineage>
</organism>
<reference evidence="3 4" key="1">
    <citation type="submission" date="2020-04" db="EMBL/GenBank/DDBJ databases">
        <title>Molecular characterization of pseudomonads from Agaricus bisporus reveal novel blotch 2 pathogens in Western Europe.</title>
        <authorList>
            <person name="Taparia T."/>
            <person name="Krijger M."/>
            <person name="Haynes E."/>
            <person name="Elpinstone J.G."/>
            <person name="Noble R."/>
            <person name="Van Der Wolf J."/>
        </authorList>
    </citation>
    <scope>NUCLEOTIDE SEQUENCE [LARGE SCALE GENOMIC DNA]</scope>
    <source>
        <strain evidence="2 4">IPO3781</strain>
        <strain evidence="1 3">IPO3782</strain>
    </source>
</reference>
<name>A0A7Y8EL38_9PSED</name>
<dbReference type="RefSeq" id="WP_177079569.1">
    <property type="nucleotide sequence ID" value="NZ_JACARF010000014.1"/>
</dbReference>
<evidence type="ECO:0000313" key="4">
    <source>
        <dbReference type="Proteomes" id="UP000537188"/>
    </source>
</evidence>
<comment type="caution">
    <text evidence="1">The sequence shown here is derived from an EMBL/GenBank/DDBJ whole genome shotgun (WGS) entry which is preliminary data.</text>
</comment>
<evidence type="ECO:0000313" key="3">
    <source>
        <dbReference type="Proteomes" id="UP000531950"/>
    </source>
</evidence>
<evidence type="ECO:0008006" key="5">
    <source>
        <dbReference type="Google" id="ProtNLM"/>
    </source>
</evidence>
<evidence type="ECO:0000313" key="2">
    <source>
        <dbReference type="EMBL" id="NWE76320.1"/>
    </source>
</evidence>